<evidence type="ECO:0000313" key="2">
    <source>
        <dbReference type="EMBL" id="GMF45746.1"/>
    </source>
</evidence>
<dbReference type="Gene3D" id="3.80.10.10">
    <property type="entry name" value="Ribonuclease Inhibitor"/>
    <property type="match status" value="1"/>
</dbReference>
<organism evidence="2 3">
    <name type="scientific">Phytophthora fragariaefolia</name>
    <dbReference type="NCBI Taxonomy" id="1490495"/>
    <lineage>
        <taxon>Eukaryota</taxon>
        <taxon>Sar</taxon>
        <taxon>Stramenopiles</taxon>
        <taxon>Oomycota</taxon>
        <taxon>Peronosporomycetes</taxon>
        <taxon>Peronosporales</taxon>
        <taxon>Peronosporaceae</taxon>
        <taxon>Phytophthora</taxon>
    </lineage>
</organism>
<keyword evidence="1" id="KW-1133">Transmembrane helix</keyword>
<reference evidence="2" key="1">
    <citation type="submission" date="2023-04" db="EMBL/GenBank/DDBJ databases">
        <title>Phytophthora fragariaefolia NBRC 109709.</title>
        <authorList>
            <person name="Ichikawa N."/>
            <person name="Sato H."/>
            <person name="Tonouchi N."/>
        </authorList>
    </citation>
    <scope>NUCLEOTIDE SEQUENCE</scope>
    <source>
        <strain evidence="2">NBRC 109709</strain>
    </source>
</reference>
<dbReference type="Proteomes" id="UP001165121">
    <property type="component" value="Unassembled WGS sequence"/>
</dbReference>
<dbReference type="OrthoDB" id="91923at2759"/>
<evidence type="ECO:0000313" key="3">
    <source>
        <dbReference type="Proteomes" id="UP001165121"/>
    </source>
</evidence>
<feature type="transmembrane region" description="Helical" evidence="1">
    <location>
        <begin position="62"/>
        <end position="81"/>
    </location>
</feature>
<comment type="caution">
    <text evidence="2">The sequence shown here is derived from an EMBL/GenBank/DDBJ whole genome shotgun (WGS) entry which is preliminary data.</text>
</comment>
<dbReference type="EMBL" id="BSXT01001880">
    <property type="protein sequence ID" value="GMF45746.1"/>
    <property type="molecule type" value="Genomic_DNA"/>
</dbReference>
<evidence type="ECO:0000256" key="1">
    <source>
        <dbReference type="SAM" id="Phobius"/>
    </source>
</evidence>
<feature type="transmembrane region" description="Helical" evidence="1">
    <location>
        <begin position="208"/>
        <end position="227"/>
    </location>
</feature>
<gene>
    <name evidence="2" type="ORF">Pfra01_001652700</name>
</gene>
<accession>A0A9W7CWN2</accession>
<dbReference type="SUPFAM" id="SSF52058">
    <property type="entry name" value="L domain-like"/>
    <property type="match status" value="1"/>
</dbReference>
<dbReference type="AlphaFoldDB" id="A0A9W7CWN2"/>
<keyword evidence="1" id="KW-0472">Membrane</keyword>
<keyword evidence="3" id="KW-1185">Reference proteome</keyword>
<proteinExistence type="predicted"/>
<dbReference type="InterPro" id="IPR032675">
    <property type="entry name" value="LRR_dom_sf"/>
</dbReference>
<keyword evidence="1" id="KW-0812">Transmembrane</keyword>
<protein>
    <submittedName>
        <fullName evidence="2">Unnamed protein product</fullName>
    </submittedName>
</protein>
<name>A0A9W7CWN2_9STRA</name>
<feature type="transmembrane region" description="Helical" evidence="1">
    <location>
        <begin position="12"/>
        <end position="31"/>
    </location>
</feature>
<sequence>MDPNDEFSPVVLRLCWFVFITLHGFCGLYFASMSSAYWSLPDTTLGRWLFFYNLGLPPENDATIAIVHGCIATIHAVYLLWMLAWSVQRRSLVFAVYNIFGTPPSIRPELEERVISRIWNSYRSFLLQLGLYGVDGPYFDLVLFCREVLETALQTSQAYRMSLFIPRSELNRGYIGLLVLNCWSTTVVHTAFHGSYTKRRFYAIASDCILDLVTSVGISIALLALYLPDFDFSIHDFPVPKWYEDVWVMHVISEFQILLVTSWGDLAMRVVFALSMILNMNNMKKLLSTTIHISTMPSEARRASANRRLSVVHPLHLSRWDIHGSTGKPSRLRMVLRLESRVTQTLFFAWGMAILSFHLYAESISEPYQCKMHVKPWFIAEPACSLLIFDCYESRLTGTQSEVIGQWSSFDPTSTSGVVIHHCTGFEMPDIIREFSNLKLLKFYNSTIVRWPESAAVTQAHHPNLIMLFLVRVMLPDGQLPAGMLADDFPHGLGDIEICHTNLRSLPEDLDTKWPQLASIYIEACEFTEVPPSLARLAPYDLSLAMNPITSIPPQLLAGELVFLHIGATPISELPENVTDASPLEQIRVDNTNVAFFWDWIDPVVERAGAVLSDVPTAVVASNTPYCTELQRIFDGDQKAFPARQHEDQSQILLDASEKNWATLRQAVSCGEWPIILYPIVWEDLNSAIKTV</sequence>